<evidence type="ECO:0000256" key="2">
    <source>
        <dbReference type="SAM" id="SignalP"/>
    </source>
</evidence>
<feature type="signal peptide" evidence="2">
    <location>
        <begin position="1"/>
        <end position="22"/>
    </location>
</feature>
<dbReference type="EMBL" id="PYGA01000028">
    <property type="protein sequence ID" value="PSK88983.1"/>
    <property type="molecule type" value="Genomic_DNA"/>
</dbReference>
<protein>
    <submittedName>
        <fullName evidence="3">Uncharacterized protein</fullName>
    </submittedName>
</protein>
<proteinExistence type="predicted"/>
<keyword evidence="4" id="KW-1185">Reference proteome</keyword>
<keyword evidence="2" id="KW-0732">Signal</keyword>
<evidence type="ECO:0000313" key="3">
    <source>
        <dbReference type="EMBL" id="PSK88983.1"/>
    </source>
</evidence>
<comment type="caution">
    <text evidence="3">The sequence shown here is derived from an EMBL/GenBank/DDBJ whole genome shotgun (WGS) entry which is preliminary data.</text>
</comment>
<organism evidence="3 4">
    <name type="scientific">Murinocardiopsis flavida</name>
    <dbReference type="NCBI Taxonomy" id="645275"/>
    <lineage>
        <taxon>Bacteria</taxon>
        <taxon>Bacillati</taxon>
        <taxon>Actinomycetota</taxon>
        <taxon>Actinomycetes</taxon>
        <taxon>Streptosporangiales</taxon>
        <taxon>Nocardiopsidaceae</taxon>
        <taxon>Murinocardiopsis</taxon>
    </lineage>
</organism>
<feature type="chain" id="PRO_5038967560" evidence="2">
    <location>
        <begin position="23"/>
        <end position="112"/>
    </location>
</feature>
<dbReference type="Proteomes" id="UP000240542">
    <property type="component" value="Unassembled WGS sequence"/>
</dbReference>
<sequence>MHLEAKVLISTLGTLVASVVLAVAVAVQDAPNVIAGLPPTDRSTQGTSWFTTATRALTGATSNRSTSKAPRPAHLMVSGARSSCPGSYRGWSSWSPLQQFLQSAPADRAQRT</sequence>
<accession>A0A2P8CVH9</accession>
<reference evidence="3 4" key="1">
    <citation type="submission" date="2018-03" db="EMBL/GenBank/DDBJ databases">
        <title>Genomic Encyclopedia of Archaeal and Bacterial Type Strains, Phase II (KMG-II): from individual species to whole genera.</title>
        <authorList>
            <person name="Goeker M."/>
        </authorList>
    </citation>
    <scope>NUCLEOTIDE SEQUENCE [LARGE SCALE GENOMIC DNA]</scope>
    <source>
        <strain evidence="3 4">DSM 45312</strain>
    </source>
</reference>
<name>A0A2P8CVH9_9ACTN</name>
<feature type="region of interest" description="Disordered" evidence="1">
    <location>
        <begin position="57"/>
        <end position="88"/>
    </location>
</feature>
<evidence type="ECO:0000313" key="4">
    <source>
        <dbReference type="Proteomes" id="UP000240542"/>
    </source>
</evidence>
<gene>
    <name evidence="3" type="ORF">CLV63_12871</name>
</gene>
<feature type="compositionally biased region" description="Polar residues" evidence="1">
    <location>
        <begin position="57"/>
        <end position="68"/>
    </location>
</feature>
<evidence type="ECO:0000256" key="1">
    <source>
        <dbReference type="SAM" id="MobiDB-lite"/>
    </source>
</evidence>
<dbReference type="AlphaFoldDB" id="A0A2P8CVH9"/>